<dbReference type="AlphaFoldDB" id="A0A059FGF7"/>
<dbReference type="PANTHER" id="PTHR43792">
    <property type="entry name" value="GNAT FAMILY, PUTATIVE (AFU_ORTHOLOGUE AFUA_3G00765)-RELATED-RELATED"/>
    <property type="match status" value="1"/>
</dbReference>
<dbReference type="Pfam" id="PF13302">
    <property type="entry name" value="Acetyltransf_3"/>
    <property type="match status" value="1"/>
</dbReference>
<dbReference type="InterPro" id="IPR051531">
    <property type="entry name" value="N-acetyltransferase"/>
</dbReference>
<evidence type="ECO:0000313" key="2">
    <source>
        <dbReference type="EMBL" id="KCZ89697.1"/>
    </source>
</evidence>
<dbReference type="InterPro" id="IPR000182">
    <property type="entry name" value="GNAT_dom"/>
</dbReference>
<protein>
    <submittedName>
        <fullName evidence="2">GNAT family acetyltransferase</fullName>
    </submittedName>
</protein>
<gene>
    <name evidence="2" type="ORF">HJA_05577</name>
</gene>
<organism evidence="2 3">
    <name type="scientific">Hyphomonas jannaschiana VP2</name>
    <dbReference type="NCBI Taxonomy" id="1280952"/>
    <lineage>
        <taxon>Bacteria</taxon>
        <taxon>Pseudomonadati</taxon>
        <taxon>Pseudomonadota</taxon>
        <taxon>Alphaproteobacteria</taxon>
        <taxon>Hyphomonadales</taxon>
        <taxon>Hyphomonadaceae</taxon>
        <taxon>Hyphomonas</taxon>
    </lineage>
</organism>
<dbReference type="InterPro" id="IPR016181">
    <property type="entry name" value="Acyl_CoA_acyltransferase"/>
</dbReference>
<keyword evidence="2" id="KW-0808">Transferase</keyword>
<evidence type="ECO:0000313" key="3">
    <source>
        <dbReference type="Proteomes" id="UP000024816"/>
    </source>
</evidence>
<comment type="caution">
    <text evidence="2">The sequence shown here is derived from an EMBL/GenBank/DDBJ whole genome shotgun (WGS) entry which is preliminary data.</text>
</comment>
<dbReference type="GO" id="GO:0016747">
    <property type="term" value="F:acyltransferase activity, transferring groups other than amino-acyl groups"/>
    <property type="evidence" value="ECO:0007669"/>
    <property type="project" value="InterPro"/>
</dbReference>
<name>A0A059FGF7_9PROT</name>
<reference evidence="2 3" key="1">
    <citation type="journal article" date="2014" name="Antonie Van Leeuwenhoek">
        <title>Hyphomonas beringensis sp. nov. and Hyphomonas chukchiensis sp. nov., isolated from surface seawater of the Bering Sea and Chukchi Sea.</title>
        <authorList>
            <person name="Li C."/>
            <person name="Lai Q."/>
            <person name="Li G."/>
            <person name="Dong C."/>
            <person name="Wang J."/>
            <person name="Liao Y."/>
            <person name="Shao Z."/>
        </authorList>
    </citation>
    <scope>NUCLEOTIDE SEQUENCE [LARGE SCALE GENOMIC DNA]</scope>
    <source>
        <strain evidence="2 3">VP2</strain>
    </source>
</reference>
<dbReference type="STRING" id="1280952.HJA_05577"/>
<dbReference type="Proteomes" id="UP000024816">
    <property type="component" value="Unassembled WGS sequence"/>
</dbReference>
<evidence type="ECO:0000259" key="1">
    <source>
        <dbReference type="Pfam" id="PF13302"/>
    </source>
</evidence>
<dbReference type="EMBL" id="ARYJ01000003">
    <property type="protein sequence ID" value="KCZ89697.1"/>
    <property type="molecule type" value="Genomic_DNA"/>
</dbReference>
<sequence>MDDVGRHFDIYGDPEVSAYAPSGPLADKDASRRMLQAMKDHWWKHGFGNWAISTAENPGHVIGFGGLAYRQINGKERLIFRFRFAWDTWGMGYGHDLGRACFGVAFGELRADAVHALVRPDNALAVRILEQLSMRQTETLDDVPEAPPSLVYAITADEARAAGF</sequence>
<feature type="domain" description="N-acetyltransferase" evidence="1">
    <location>
        <begin position="2"/>
        <end position="134"/>
    </location>
</feature>
<dbReference type="Gene3D" id="3.40.630.30">
    <property type="match status" value="1"/>
</dbReference>
<accession>A0A059FGF7</accession>
<keyword evidence="3" id="KW-1185">Reference proteome</keyword>
<dbReference type="eggNOG" id="COG1670">
    <property type="taxonomic scope" value="Bacteria"/>
</dbReference>
<dbReference type="SUPFAM" id="SSF55729">
    <property type="entry name" value="Acyl-CoA N-acyltransferases (Nat)"/>
    <property type="match status" value="1"/>
</dbReference>
<dbReference type="PATRIC" id="fig|1280952.3.peg.1108"/>
<proteinExistence type="predicted"/>
<dbReference type="PANTHER" id="PTHR43792:SF1">
    <property type="entry name" value="N-ACETYLTRANSFERASE DOMAIN-CONTAINING PROTEIN"/>
    <property type="match status" value="1"/>
</dbReference>